<dbReference type="EMBL" id="CWQY01000013">
    <property type="protein sequence ID" value="CSC74007.1"/>
    <property type="molecule type" value="Genomic_DNA"/>
</dbReference>
<dbReference type="Proteomes" id="UP000041770">
    <property type="component" value="Unassembled WGS sequence"/>
</dbReference>
<dbReference type="AlphaFoldDB" id="A0A655ZJM8"/>
<gene>
    <name evidence="1" type="ORF">ERS013200_02148</name>
</gene>
<accession>A0A655ZJM8</accession>
<protein>
    <submittedName>
        <fullName evidence="1">Uncharacterized protein</fullName>
    </submittedName>
</protein>
<evidence type="ECO:0000313" key="1">
    <source>
        <dbReference type="EMBL" id="CSC74007.1"/>
    </source>
</evidence>
<reference evidence="1 2" key="1">
    <citation type="submission" date="2015-07" db="EMBL/GenBank/DDBJ databases">
        <authorList>
            <consortium name="Pathogen Informatics"/>
        </authorList>
    </citation>
    <scope>NUCLEOTIDE SEQUENCE [LARGE SCALE GENOMIC DNA]</scope>
    <source>
        <strain evidence="1 2">A316</strain>
    </source>
</reference>
<sequence length="61" mass="7108">MQSCLTITVRIQCRFQAANRHWAVLQHFTTPAHGFSFQLFHWHNRVHQPHVQGFLGIVEAA</sequence>
<proteinExistence type="predicted"/>
<name>A0A655ZJM8_VIBCL</name>
<organism evidence="1 2">
    <name type="scientific">Vibrio cholerae</name>
    <dbReference type="NCBI Taxonomy" id="666"/>
    <lineage>
        <taxon>Bacteria</taxon>
        <taxon>Pseudomonadati</taxon>
        <taxon>Pseudomonadota</taxon>
        <taxon>Gammaproteobacteria</taxon>
        <taxon>Vibrionales</taxon>
        <taxon>Vibrionaceae</taxon>
        <taxon>Vibrio</taxon>
    </lineage>
</organism>
<evidence type="ECO:0000313" key="2">
    <source>
        <dbReference type="Proteomes" id="UP000041770"/>
    </source>
</evidence>